<gene>
    <name evidence="2" type="ORF">Q8947_02165</name>
</gene>
<dbReference type="Proteomes" id="UP001232156">
    <property type="component" value="Unassembled WGS sequence"/>
</dbReference>
<evidence type="ECO:0000259" key="1">
    <source>
        <dbReference type="Pfam" id="PF02129"/>
    </source>
</evidence>
<dbReference type="Pfam" id="PF02129">
    <property type="entry name" value="Peptidase_S15"/>
    <property type="match status" value="1"/>
</dbReference>
<accession>A0ABU1D2X7</accession>
<sequence length="216" mass="23659">MQLRTQTLTFRGEAGVVECAFDQPAGEARGWALVLHPHPLHGGTRDNKVVTTIARACVEHGLAALRPNFRGVGASEGQFDSARGETRDMLAVVEQFEAAYPQLAQGRWALAGFSFGTSVAAQLHAERAEHGQRTPDLLLLAGSAVERFRFRELAVPEDTVLIHGEADEVVPLTEAMSFARQHQLPLTVMPEASHFFHGRLLVLRRLVQQSLRALAP</sequence>
<reference evidence="2 3" key="1">
    <citation type="submission" date="2023-08" db="EMBL/GenBank/DDBJ databases">
        <title>Alcaligenaceae gen. nov., a novel taxon isolated from the sludge of Yixing Pesticide Factory.</title>
        <authorList>
            <person name="Ruan L."/>
        </authorList>
    </citation>
    <scope>NUCLEOTIDE SEQUENCE [LARGE SCALE GENOMIC DNA]</scope>
    <source>
        <strain evidence="2 3">LG-2</strain>
    </source>
</reference>
<proteinExistence type="predicted"/>
<organism evidence="2 3">
    <name type="scientific">Yanghanlia caeni</name>
    <dbReference type="NCBI Taxonomy" id="3064283"/>
    <lineage>
        <taxon>Bacteria</taxon>
        <taxon>Pseudomonadati</taxon>
        <taxon>Pseudomonadota</taxon>
        <taxon>Betaproteobacteria</taxon>
        <taxon>Burkholderiales</taxon>
        <taxon>Alcaligenaceae</taxon>
        <taxon>Yanghanlia</taxon>
    </lineage>
</organism>
<protein>
    <submittedName>
        <fullName evidence="2">CocE/NonD family hydrolase</fullName>
    </submittedName>
</protein>
<keyword evidence="3" id="KW-1185">Reference proteome</keyword>
<evidence type="ECO:0000313" key="2">
    <source>
        <dbReference type="EMBL" id="MDR4124788.1"/>
    </source>
</evidence>
<dbReference type="Gene3D" id="3.40.50.1820">
    <property type="entry name" value="alpha/beta hydrolase"/>
    <property type="match status" value="1"/>
</dbReference>
<name>A0ABU1D2X7_9BURK</name>
<feature type="domain" description="Xaa-Pro dipeptidyl-peptidase-like" evidence="1">
    <location>
        <begin position="24"/>
        <end position="128"/>
    </location>
</feature>
<dbReference type="SUPFAM" id="SSF53474">
    <property type="entry name" value="alpha/beta-Hydrolases"/>
    <property type="match status" value="1"/>
</dbReference>
<comment type="caution">
    <text evidence="2">The sequence shown here is derived from an EMBL/GenBank/DDBJ whole genome shotgun (WGS) entry which is preliminary data.</text>
</comment>
<dbReference type="EMBL" id="JAUZQE010000003">
    <property type="protein sequence ID" value="MDR4124788.1"/>
    <property type="molecule type" value="Genomic_DNA"/>
</dbReference>
<keyword evidence="2" id="KW-0378">Hydrolase</keyword>
<dbReference type="InterPro" id="IPR000383">
    <property type="entry name" value="Xaa-Pro-like_dom"/>
</dbReference>
<dbReference type="InterPro" id="IPR029058">
    <property type="entry name" value="AB_hydrolase_fold"/>
</dbReference>
<dbReference type="PANTHER" id="PTHR42103:SF2">
    <property type="entry name" value="AB HYDROLASE-1 DOMAIN-CONTAINING PROTEIN"/>
    <property type="match status" value="1"/>
</dbReference>
<dbReference type="GO" id="GO:0016787">
    <property type="term" value="F:hydrolase activity"/>
    <property type="evidence" value="ECO:0007669"/>
    <property type="project" value="UniProtKB-KW"/>
</dbReference>
<dbReference type="PANTHER" id="PTHR42103">
    <property type="entry name" value="ALPHA/BETA-HYDROLASES SUPERFAMILY PROTEIN"/>
    <property type="match status" value="1"/>
</dbReference>
<evidence type="ECO:0000313" key="3">
    <source>
        <dbReference type="Proteomes" id="UP001232156"/>
    </source>
</evidence>
<dbReference type="RefSeq" id="WP_165276966.1">
    <property type="nucleotide sequence ID" value="NZ_JAUZQE010000003.1"/>
</dbReference>